<evidence type="ECO:0000256" key="3">
    <source>
        <dbReference type="ARBA" id="ARBA00022448"/>
    </source>
</evidence>
<dbReference type="EMBL" id="DYWQ01000035">
    <property type="protein sequence ID" value="HJF44609.1"/>
    <property type="molecule type" value="Genomic_DNA"/>
</dbReference>
<comment type="similarity">
    <text evidence="2">Belongs to the CorA metal ion transporter (MIT) (TC 1.A.35) family.</text>
</comment>
<gene>
    <name evidence="14" type="ORF">K8U72_02330</name>
</gene>
<organism evidence="14 15">
    <name type="scientific">Thermophilibacter provencensis</name>
    <dbReference type="NCBI Taxonomy" id="1852386"/>
    <lineage>
        <taxon>Bacteria</taxon>
        <taxon>Bacillati</taxon>
        <taxon>Actinomycetota</taxon>
        <taxon>Coriobacteriia</taxon>
        <taxon>Coriobacteriales</taxon>
        <taxon>Atopobiaceae</taxon>
        <taxon>Thermophilibacter</taxon>
    </lineage>
</organism>
<dbReference type="Gene3D" id="1.20.58.340">
    <property type="entry name" value="Magnesium transport protein CorA, transmembrane region"/>
    <property type="match status" value="2"/>
</dbReference>
<evidence type="ECO:0000256" key="10">
    <source>
        <dbReference type="ARBA" id="ARBA00034269"/>
    </source>
</evidence>
<dbReference type="SUPFAM" id="SSF144083">
    <property type="entry name" value="Magnesium transport protein CorA, transmembrane region"/>
    <property type="match status" value="1"/>
</dbReference>
<evidence type="ECO:0000256" key="13">
    <source>
        <dbReference type="SAM" id="Phobius"/>
    </source>
</evidence>
<protein>
    <recommendedName>
        <fullName evidence="16">Magnesium transporter CorA</fullName>
    </recommendedName>
</protein>
<evidence type="ECO:0008006" key="16">
    <source>
        <dbReference type="Google" id="ProtNLM"/>
    </source>
</evidence>
<evidence type="ECO:0000256" key="2">
    <source>
        <dbReference type="ARBA" id="ARBA00009765"/>
    </source>
</evidence>
<dbReference type="InterPro" id="IPR045861">
    <property type="entry name" value="CorA_cytoplasmic_dom"/>
</dbReference>
<keyword evidence="5 13" id="KW-0812">Transmembrane</keyword>
<evidence type="ECO:0000313" key="15">
    <source>
        <dbReference type="Proteomes" id="UP000697330"/>
    </source>
</evidence>
<feature type="transmembrane region" description="Helical" evidence="13">
    <location>
        <begin position="237"/>
        <end position="257"/>
    </location>
</feature>
<dbReference type="PANTHER" id="PTHR46494:SF1">
    <property type="entry name" value="CORA FAMILY METAL ION TRANSPORTER (EUROFUNG)"/>
    <property type="match status" value="1"/>
</dbReference>
<name>A0A921GEX6_9ACTN</name>
<feature type="transmembrane region" description="Helical" evidence="13">
    <location>
        <begin position="269"/>
        <end position="290"/>
    </location>
</feature>
<dbReference type="PANTHER" id="PTHR46494">
    <property type="entry name" value="CORA FAMILY METAL ION TRANSPORTER (EUROFUNG)"/>
    <property type="match status" value="1"/>
</dbReference>
<dbReference type="InterPro" id="IPR045863">
    <property type="entry name" value="CorA_TM1_TM2"/>
</dbReference>
<keyword evidence="4" id="KW-1003">Cell membrane</keyword>
<dbReference type="FunFam" id="1.20.58.340:FF:000004">
    <property type="entry name" value="Magnesium transport protein CorA"/>
    <property type="match status" value="1"/>
</dbReference>
<comment type="caution">
    <text evidence="14">The sequence shown here is derived from an EMBL/GenBank/DDBJ whole genome shotgun (WGS) entry which is preliminary data.</text>
</comment>
<comment type="subcellular location">
    <subcellularLocation>
        <location evidence="1">Cell membrane</location>
        <topology evidence="1">Multi-pass membrane protein</topology>
    </subcellularLocation>
</comment>
<evidence type="ECO:0000256" key="8">
    <source>
        <dbReference type="ARBA" id="ARBA00023065"/>
    </source>
</evidence>
<reference evidence="14" key="1">
    <citation type="journal article" date="2021" name="PeerJ">
        <title>Extensive microbial diversity within the chicken gut microbiome revealed by metagenomics and culture.</title>
        <authorList>
            <person name="Gilroy R."/>
            <person name="Ravi A."/>
            <person name="Getino M."/>
            <person name="Pursley I."/>
            <person name="Horton D.L."/>
            <person name="Alikhan N.F."/>
            <person name="Baker D."/>
            <person name="Gharbi K."/>
            <person name="Hall N."/>
            <person name="Watson M."/>
            <person name="Adriaenssens E.M."/>
            <person name="Foster-Nyarko E."/>
            <person name="Jarju S."/>
            <person name="Secka A."/>
            <person name="Antonio M."/>
            <person name="Oren A."/>
            <person name="Chaudhuri R.R."/>
            <person name="La Ragione R."/>
            <person name="Hildebrand F."/>
            <person name="Pallen M.J."/>
        </authorList>
    </citation>
    <scope>NUCLEOTIDE SEQUENCE</scope>
    <source>
        <strain evidence="14">CHK124-7917</strain>
    </source>
</reference>
<evidence type="ECO:0000256" key="4">
    <source>
        <dbReference type="ARBA" id="ARBA00022475"/>
    </source>
</evidence>
<proteinExistence type="inferred from homology"/>
<accession>A0A921GEX6</accession>
<keyword evidence="3" id="KW-0813">Transport</keyword>
<keyword evidence="9 13" id="KW-0472">Membrane</keyword>
<evidence type="ECO:0000256" key="11">
    <source>
        <dbReference type="ARBA" id="ARBA00045497"/>
    </source>
</evidence>
<dbReference type="GO" id="GO:0005886">
    <property type="term" value="C:plasma membrane"/>
    <property type="evidence" value="ECO:0007669"/>
    <property type="project" value="UniProtKB-SubCell"/>
</dbReference>
<dbReference type="GO" id="GO:0050897">
    <property type="term" value="F:cobalt ion binding"/>
    <property type="evidence" value="ECO:0007669"/>
    <property type="project" value="TreeGrafter"/>
</dbReference>
<keyword evidence="7 13" id="KW-1133">Transmembrane helix</keyword>
<evidence type="ECO:0000256" key="5">
    <source>
        <dbReference type="ARBA" id="ARBA00022692"/>
    </source>
</evidence>
<dbReference type="Pfam" id="PF01544">
    <property type="entry name" value="CorA"/>
    <property type="match status" value="1"/>
</dbReference>
<comment type="function">
    <text evidence="11">Mediates influx of magnesium ions. Alternates between open and closed states. Activated by low cytoplasmic Mg(2+) levels. Inactive when cytoplasmic Mg(2+) levels are high.</text>
</comment>
<dbReference type="SUPFAM" id="SSF143865">
    <property type="entry name" value="CorA soluble domain-like"/>
    <property type="match status" value="1"/>
</dbReference>
<evidence type="ECO:0000256" key="12">
    <source>
        <dbReference type="SAM" id="MobiDB-lite"/>
    </source>
</evidence>
<dbReference type="Proteomes" id="UP000697330">
    <property type="component" value="Unassembled WGS sequence"/>
</dbReference>
<evidence type="ECO:0000256" key="9">
    <source>
        <dbReference type="ARBA" id="ARBA00023136"/>
    </source>
</evidence>
<dbReference type="GO" id="GO:0015095">
    <property type="term" value="F:magnesium ion transmembrane transporter activity"/>
    <property type="evidence" value="ECO:0007669"/>
    <property type="project" value="TreeGrafter"/>
</dbReference>
<dbReference type="RefSeq" id="WP_274958619.1">
    <property type="nucleotide sequence ID" value="NZ_DYWQ01000035.1"/>
</dbReference>
<keyword evidence="6" id="KW-0460">Magnesium</keyword>
<dbReference type="InterPro" id="IPR002523">
    <property type="entry name" value="MgTranspt_CorA/ZnTranspt_ZntB"/>
</dbReference>
<evidence type="ECO:0000313" key="14">
    <source>
        <dbReference type="EMBL" id="HJF44609.1"/>
    </source>
</evidence>
<dbReference type="GO" id="GO:0015087">
    <property type="term" value="F:cobalt ion transmembrane transporter activity"/>
    <property type="evidence" value="ECO:0007669"/>
    <property type="project" value="TreeGrafter"/>
</dbReference>
<dbReference type="GO" id="GO:0000287">
    <property type="term" value="F:magnesium ion binding"/>
    <property type="evidence" value="ECO:0007669"/>
    <property type="project" value="TreeGrafter"/>
</dbReference>
<evidence type="ECO:0000256" key="6">
    <source>
        <dbReference type="ARBA" id="ARBA00022842"/>
    </source>
</evidence>
<evidence type="ECO:0000256" key="1">
    <source>
        <dbReference type="ARBA" id="ARBA00004651"/>
    </source>
</evidence>
<feature type="region of interest" description="Disordered" evidence="12">
    <location>
        <begin position="304"/>
        <end position="328"/>
    </location>
</feature>
<evidence type="ECO:0000256" key="7">
    <source>
        <dbReference type="ARBA" id="ARBA00022989"/>
    </source>
</evidence>
<comment type="catalytic activity">
    <reaction evidence="10">
        <text>Mg(2+)(in) = Mg(2+)(out)</text>
        <dbReference type="Rhea" id="RHEA:29827"/>
        <dbReference type="ChEBI" id="CHEBI:18420"/>
    </reaction>
</comment>
<sequence>MARAWHIANGHLATGEKDGGHVVILLRLEEAQVRALSHTQREVLDQLEHAAMPFLERTSTGAAGLVVTPSGRRRFGFILNPDELVLIDDGDVCAIALGRAVEDRARVEGPAGAFCVLLRELLRDHPVRISRMHEDFELMEQRVLEGRERPDRRKMMADSRRMLGLDTFYQGMSDLVAELAEDDSGLVAPADRARLRSLERLLGRLATRLESLQDYSLQVHSLYQESIDVRQNNVMQWLTVVTTIVMPLTFVTGWYGMNFPHMALFDVPWGYAAAIMVCVVIVVVEVAFFWHRGWLSFVEWRHDDGSRSDQRAGRISRRRCRKGGEQRG</sequence>
<dbReference type="AlphaFoldDB" id="A0A921GEX6"/>
<keyword evidence="8" id="KW-0406">Ion transport</keyword>
<reference evidence="14" key="2">
    <citation type="submission" date="2021-09" db="EMBL/GenBank/DDBJ databases">
        <authorList>
            <person name="Gilroy R."/>
        </authorList>
    </citation>
    <scope>NUCLEOTIDE SEQUENCE</scope>
    <source>
        <strain evidence="14">CHK124-7917</strain>
    </source>
</reference>